<evidence type="ECO:0000259" key="2">
    <source>
        <dbReference type="Pfam" id="PF01408"/>
    </source>
</evidence>
<reference evidence="4" key="1">
    <citation type="submission" date="2010-05" db="EMBL/GenBank/DDBJ databases">
        <authorList>
            <person name="Muzny D."/>
            <person name="Qin X."/>
            <person name="Buhay C."/>
            <person name="Dugan-Rocha S."/>
            <person name="Ding Y."/>
            <person name="Chen G."/>
            <person name="Hawes A."/>
            <person name="Holder M."/>
            <person name="Jhangiani S."/>
            <person name="Johnson A."/>
            <person name="Khan Z."/>
            <person name="Li Z."/>
            <person name="Liu W."/>
            <person name="Liu X."/>
            <person name="Perez L."/>
            <person name="Shen H."/>
            <person name="Wang Q."/>
            <person name="Watt J."/>
            <person name="Xi L."/>
            <person name="Xin Y."/>
            <person name="Zhou J."/>
            <person name="Deng J."/>
            <person name="Jiang H."/>
            <person name="Liu Y."/>
            <person name="Qu J."/>
            <person name="Song X.-Z."/>
            <person name="Zhang L."/>
            <person name="Villasana D."/>
            <person name="Johnson A."/>
            <person name="Liu J."/>
            <person name="Liyanage D."/>
            <person name="Lorensuhewa L."/>
            <person name="Robinson T."/>
            <person name="Song A."/>
            <person name="Song B.-B."/>
            <person name="Dinh H."/>
            <person name="Thornton R."/>
            <person name="Coyle M."/>
            <person name="Francisco L."/>
            <person name="Jackson L."/>
            <person name="Javaid M."/>
            <person name="Korchina V."/>
            <person name="Kovar C."/>
            <person name="Mata R."/>
            <person name="Mathew T."/>
            <person name="Ngo R."/>
            <person name="Nguyen L."/>
            <person name="Nguyen N."/>
            <person name="Okwuonu G."/>
            <person name="Ongeri F."/>
            <person name="Pham C."/>
            <person name="Simmons D."/>
            <person name="Wilczek-Boney K."/>
            <person name="Hale W."/>
            <person name="Jakkamsetti A."/>
            <person name="Pham P."/>
            <person name="Ruth R."/>
            <person name="San Lucas F."/>
            <person name="Warren J."/>
            <person name="Zhang J."/>
            <person name="Zhao Z."/>
            <person name="Zhou C."/>
            <person name="Zhu D."/>
            <person name="Lee S."/>
            <person name="Bess C."/>
            <person name="Blankenburg K."/>
            <person name="Forbes L."/>
            <person name="Fu Q."/>
            <person name="Gubbala S."/>
            <person name="Hirani K."/>
            <person name="Jayaseelan J.C."/>
            <person name="Lara F."/>
            <person name="Munidasa M."/>
            <person name="Palculict T."/>
            <person name="Patil S."/>
            <person name="Pu L.-L."/>
            <person name="Saada N."/>
            <person name="Tang L."/>
            <person name="Weissenberger G."/>
            <person name="Zhu Y."/>
            <person name="Hemphill L."/>
            <person name="Shang Y."/>
            <person name="Youmans B."/>
            <person name="Ayvaz T."/>
            <person name="Ross M."/>
            <person name="Santibanez J."/>
            <person name="Aqrawi P."/>
            <person name="Gross S."/>
            <person name="Joshi V."/>
            <person name="Fowler G."/>
            <person name="Nazareth L."/>
            <person name="Reid J."/>
            <person name="Worley K."/>
            <person name="Petrosino J."/>
            <person name="Highlander S."/>
            <person name="Gibbs R."/>
        </authorList>
    </citation>
    <scope>NUCLEOTIDE SEQUENCE [LARGE SCALE GENOMIC DNA]</scope>
    <source>
        <strain evidence="4">MN8</strain>
    </source>
</reference>
<feature type="domain" description="Gfo/Idh/MocA-like oxidoreductase C-terminal" evidence="3">
    <location>
        <begin position="143"/>
        <end position="355"/>
    </location>
</feature>
<evidence type="ECO:0000313" key="4">
    <source>
        <dbReference type="EMBL" id="EFH96269.1"/>
    </source>
</evidence>
<evidence type="ECO:0000259" key="3">
    <source>
        <dbReference type="Pfam" id="PF02894"/>
    </source>
</evidence>
<dbReference type="InterPro" id="IPR000683">
    <property type="entry name" value="Gfo/Idh/MocA-like_OxRdtase_N"/>
</dbReference>
<dbReference type="PANTHER" id="PTHR43249:SF1">
    <property type="entry name" value="D-GLUCOSIDE 3-DEHYDROGENASE"/>
    <property type="match status" value="1"/>
</dbReference>
<proteinExistence type="inferred from homology"/>
<dbReference type="Pfam" id="PF01408">
    <property type="entry name" value="GFO_IDH_MocA"/>
    <property type="match status" value="1"/>
</dbReference>
<dbReference type="SUPFAM" id="SSF51735">
    <property type="entry name" value="NAD(P)-binding Rossmann-fold domains"/>
    <property type="match status" value="1"/>
</dbReference>
<dbReference type="InterPro" id="IPR036291">
    <property type="entry name" value="NAD(P)-bd_dom_sf"/>
</dbReference>
<dbReference type="Gene3D" id="3.40.50.720">
    <property type="entry name" value="NAD(P)-binding Rossmann-like Domain"/>
    <property type="match status" value="1"/>
</dbReference>
<organism evidence="4">
    <name type="scientific">Staphylococcus aureus subsp. aureus MN8</name>
    <dbReference type="NCBI Taxonomy" id="548470"/>
    <lineage>
        <taxon>Bacteria</taxon>
        <taxon>Bacillati</taxon>
        <taxon>Bacillota</taxon>
        <taxon>Bacilli</taxon>
        <taxon>Bacillales</taxon>
        <taxon>Staphylococcaceae</taxon>
        <taxon>Staphylococcus</taxon>
    </lineage>
</organism>
<dbReference type="AlphaFoldDB" id="A0A0E1XA50"/>
<name>A0A0E1XA50_STAAU</name>
<accession>A0A0E1XA50</accession>
<gene>
    <name evidence="4" type="ORF">HMPREF0769_10271</name>
</gene>
<evidence type="ECO:0000256" key="1">
    <source>
        <dbReference type="ARBA" id="ARBA00010928"/>
    </source>
</evidence>
<dbReference type="HOGENOM" id="CLU_023194_1_4_9"/>
<sequence length="359" mass="39374">MMTIKVGIIGCGGIANGKHMPSLQKVENVEMIAFCDVDISKAACAAEAYGTDNAKVYDDYKALLKDDTIDVIHVCTPNDSHCEITVAGLHAGKHVMCEKPMAKTTAEAQKMIDTAKSTGKKLTIGYQNRFRPDSQFLYKSAQRGDLGDIYFGKAHAIRRRAVPTWGVFLDEEAQGGGPLIDIGTHALDLTLWMMDNYEPESVMGSTFHKLNKQHDAANAWGSWNPDEFTVEDSAFGFIKMKNGATIILESAWAINSLEVDEAKCSLSGTKAGADMKDGLRIHGEDMGTLYTKHVELENKGVDFYEGNEVDEAEEEAKAWIDAVVNDTEPVVKPEQAMVVTKILEAIYQSAKSGKAIYFE</sequence>
<dbReference type="InterPro" id="IPR052515">
    <property type="entry name" value="Gfo/Idh/MocA_Oxidoreductase"/>
</dbReference>
<dbReference type="SUPFAM" id="SSF55347">
    <property type="entry name" value="Glyceraldehyde-3-phosphate dehydrogenase-like, C-terminal domain"/>
    <property type="match status" value="1"/>
</dbReference>
<protein>
    <submittedName>
        <fullName evidence="4">Oxidoreductase, NAD-binding domain protein</fullName>
    </submittedName>
</protein>
<dbReference type="Pfam" id="PF02894">
    <property type="entry name" value="GFO_IDH_MocA_C"/>
    <property type="match status" value="1"/>
</dbReference>
<feature type="domain" description="Gfo/Idh/MocA-like oxidoreductase N-terminal" evidence="2">
    <location>
        <begin position="4"/>
        <end position="126"/>
    </location>
</feature>
<dbReference type="PANTHER" id="PTHR43249">
    <property type="entry name" value="UDP-N-ACETYL-2-AMINO-2-DEOXY-D-GLUCURONATE OXIDASE"/>
    <property type="match status" value="1"/>
</dbReference>
<dbReference type="GO" id="GO:0000166">
    <property type="term" value="F:nucleotide binding"/>
    <property type="evidence" value="ECO:0007669"/>
    <property type="project" value="InterPro"/>
</dbReference>
<dbReference type="Gene3D" id="3.30.360.10">
    <property type="entry name" value="Dihydrodipicolinate Reductase, domain 2"/>
    <property type="match status" value="1"/>
</dbReference>
<comment type="caution">
    <text evidence="4">The sequence shown here is derived from an EMBL/GenBank/DDBJ whole genome shotgun (WGS) entry which is preliminary data.</text>
</comment>
<dbReference type="InterPro" id="IPR004104">
    <property type="entry name" value="Gfo/Idh/MocA-like_OxRdtase_C"/>
</dbReference>
<comment type="similarity">
    <text evidence="1">Belongs to the Gfo/Idh/MocA family.</text>
</comment>
<dbReference type="Proteomes" id="UP000003455">
    <property type="component" value="Chromosome"/>
</dbReference>
<dbReference type="EMBL" id="ACJA02000001">
    <property type="protein sequence ID" value="EFH96269.1"/>
    <property type="molecule type" value="Genomic_DNA"/>
</dbReference>